<evidence type="ECO:0000313" key="1">
    <source>
        <dbReference type="EMBL" id="MFA9190078.1"/>
    </source>
</evidence>
<reference evidence="1 2" key="1">
    <citation type="submission" date="2024-04" db="EMBL/GenBank/DDBJ databases">
        <title>New Clade of Flavobacterium.</title>
        <authorList>
            <person name="Matos L."/>
            <person name="Proenca D.N."/>
            <person name="Fransisco R.M."/>
            <person name="Chung A.P."/>
            <person name="Maccario L."/>
            <person name="Sorensen S.J."/>
            <person name="Morais P.V."/>
        </authorList>
    </citation>
    <scope>NUCLEOTIDE SEQUENCE [LARGE SCALE GENOMIC DNA]</scope>
    <source>
        <strain evidence="1 2">FZUC8N2.13</strain>
    </source>
</reference>
<sequence>MAKPRVNDLLSSITIFHHMFSSDFPNAVKHYKRNSFAEINITDGISELKMYAESNLKKKDDHYFHEGLRNLTNGIQKIIVSLESELKELE</sequence>
<evidence type="ECO:0008006" key="3">
    <source>
        <dbReference type="Google" id="ProtNLM"/>
    </source>
</evidence>
<organism evidence="1 2">
    <name type="scientific">Flavobacterium zubiriense</name>
    <dbReference type="NCBI Taxonomy" id="3138075"/>
    <lineage>
        <taxon>Bacteria</taxon>
        <taxon>Pseudomonadati</taxon>
        <taxon>Bacteroidota</taxon>
        <taxon>Flavobacteriia</taxon>
        <taxon>Flavobacteriales</taxon>
        <taxon>Flavobacteriaceae</taxon>
        <taxon>Flavobacterium</taxon>
    </lineage>
</organism>
<protein>
    <recommendedName>
        <fullName evidence="3">Four helix bundle protein</fullName>
    </recommendedName>
</protein>
<proteinExistence type="predicted"/>
<accession>A0ABV4T7I4</accession>
<gene>
    <name evidence="1" type="ORF">AAGV28_01740</name>
</gene>
<dbReference type="RefSeq" id="WP_373405105.1">
    <property type="nucleotide sequence ID" value="NZ_JBCFQL010000001.1"/>
</dbReference>
<name>A0ABV4T7I4_9FLAO</name>
<dbReference type="Proteomes" id="UP001574169">
    <property type="component" value="Unassembled WGS sequence"/>
</dbReference>
<evidence type="ECO:0000313" key="2">
    <source>
        <dbReference type="Proteomes" id="UP001574169"/>
    </source>
</evidence>
<comment type="caution">
    <text evidence="1">The sequence shown here is derived from an EMBL/GenBank/DDBJ whole genome shotgun (WGS) entry which is preliminary data.</text>
</comment>
<keyword evidence="2" id="KW-1185">Reference proteome</keyword>
<dbReference type="EMBL" id="JBCFQL010000001">
    <property type="protein sequence ID" value="MFA9190078.1"/>
    <property type="molecule type" value="Genomic_DNA"/>
</dbReference>